<feature type="domain" description="SRP54-type proteins GTP-binding" evidence="11">
    <location>
        <begin position="105"/>
        <end position="301"/>
    </location>
</feature>
<dbReference type="GO" id="GO:0048500">
    <property type="term" value="C:signal recognition particle"/>
    <property type="evidence" value="ECO:0007669"/>
    <property type="project" value="UniProtKB-UniRule"/>
</dbReference>
<dbReference type="SUPFAM" id="SSF47446">
    <property type="entry name" value="Signal peptide-binding domain"/>
    <property type="match status" value="1"/>
</dbReference>
<dbReference type="InterPro" id="IPR042101">
    <property type="entry name" value="SRP54_N_sf"/>
</dbReference>
<dbReference type="InterPro" id="IPR004780">
    <property type="entry name" value="SRP"/>
</dbReference>
<dbReference type="SUPFAM" id="SSF52540">
    <property type="entry name" value="P-loop containing nucleoside triphosphate hydrolases"/>
    <property type="match status" value="1"/>
</dbReference>
<protein>
    <recommendedName>
        <fullName evidence="9">Signal recognition particle protein</fullName>
        <ecNumber evidence="9">3.6.5.4</ecNumber>
    </recommendedName>
    <alternativeName>
        <fullName evidence="9">Fifty-four homolog</fullName>
    </alternativeName>
</protein>
<keyword evidence="3 9" id="KW-0378">Hydrolase</keyword>
<reference evidence="13 14" key="1">
    <citation type="journal article" date="2013" name="PLoS ONE">
        <title>Genomic Analysis by Deep Sequencing of the Probiotic Lactobacillus brevis KB290 Harboring Nine Plasmids Reveals Genomic Stability.</title>
        <authorList>
            <person name="Fukao M."/>
            <person name="Oshima K."/>
            <person name="Morita H."/>
            <person name="Toh H."/>
            <person name="Suda W."/>
            <person name="Kim S.W."/>
            <person name="Suzuki S."/>
            <person name="Yakabe T."/>
            <person name="Hattori M."/>
            <person name="Yajima N."/>
        </authorList>
    </citation>
    <scope>NUCLEOTIDE SEQUENCE [LARGE SCALE GENOMIC DNA]</scope>
    <source>
        <strain evidence="13 14">KB290</strain>
    </source>
</reference>
<organism evidence="13 14">
    <name type="scientific">Levilactobacillus brevis KB290</name>
    <dbReference type="NCBI Taxonomy" id="1001583"/>
    <lineage>
        <taxon>Bacteria</taxon>
        <taxon>Bacillati</taxon>
        <taxon>Bacillota</taxon>
        <taxon>Bacilli</taxon>
        <taxon>Lactobacillales</taxon>
        <taxon>Lactobacillaceae</taxon>
        <taxon>Levilactobacillus</taxon>
    </lineage>
</organism>
<dbReference type="KEGG" id="lbk:LVISKB_1022"/>
<comment type="subunit">
    <text evidence="9">Part of the signal recognition particle protein translocation system, which is composed of SRP and FtsY.</text>
</comment>
<dbReference type="InterPro" id="IPR004125">
    <property type="entry name" value="Signal_recog_particle_SRP54_M"/>
</dbReference>
<feature type="binding site" evidence="9">
    <location>
        <begin position="112"/>
        <end position="119"/>
    </location>
    <ligand>
        <name>GTP</name>
        <dbReference type="ChEBI" id="CHEBI:37565"/>
    </ligand>
</feature>
<feature type="domain" description="Signal recognition particle SRP54 helical bundle" evidence="12">
    <location>
        <begin position="6"/>
        <end position="91"/>
    </location>
</feature>
<evidence type="ECO:0000256" key="5">
    <source>
        <dbReference type="ARBA" id="ARBA00023134"/>
    </source>
</evidence>
<dbReference type="Gene3D" id="3.40.50.300">
    <property type="entry name" value="P-loop containing nucleotide triphosphate hydrolases"/>
    <property type="match status" value="1"/>
</dbReference>
<dbReference type="Pfam" id="PF00448">
    <property type="entry name" value="SRP54"/>
    <property type="match status" value="1"/>
</dbReference>
<comment type="catalytic activity">
    <reaction evidence="8 9">
        <text>GTP + H2O = GDP + phosphate + H(+)</text>
        <dbReference type="Rhea" id="RHEA:19669"/>
        <dbReference type="ChEBI" id="CHEBI:15377"/>
        <dbReference type="ChEBI" id="CHEBI:15378"/>
        <dbReference type="ChEBI" id="CHEBI:37565"/>
        <dbReference type="ChEBI" id="CHEBI:43474"/>
        <dbReference type="ChEBI" id="CHEBI:58189"/>
        <dbReference type="EC" id="3.6.5.4"/>
    </reaction>
</comment>
<dbReference type="GO" id="GO:0005525">
    <property type="term" value="F:GTP binding"/>
    <property type="evidence" value="ECO:0007669"/>
    <property type="project" value="UniProtKB-UniRule"/>
</dbReference>
<dbReference type="EC" id="3.6.5.4" evidence="9"/>
<dbReference type="HOGENOM" id="CLU_009301_6_0_9"/>
<keyword evidence="4 9" id="KW-0694">RNA-binding</keyword>
<dbReference type="InterPro" id="IPR022941">
    <property type="entry name" value="SRP54"/>
</dbReference>
<dbReference type="SMART" id="SM00963">
    <property type="entry name" value="SRP54_N"/>
    <property type="match status" value="1"/>
</dbReference>
<dbReference type="PANTHER" id="PTHR11564:SF5">
    <property type="entry name" value="SIGNAL RECOGNITION PARTICLE SUBUNIT SRP54"/>
    <property type="match status" value="1"/>
</dbReference>
<gene>
    <name evidence="9" type="primary">ffh</name>
    <name evidence="13" type="ORF">LVISKB_1022</name>
</gene>
<evidence type="ECO:0000259" key="12">
    <source>
        <dbReference type="SMART" id="SM00963"/>
    </source>
</evidence>
<evidence type="ECO:0000256" key="6">
    <source>
        <dbReference type="ARBA" id="ARBA00023135"/>
    </source>
</evidence>
<dbReference type="InterPro" id="IPR027417">
    <property type="entry name" value="P-loop_NTPase"/>
</dbReference>
<comment type="subcellular location">
    <subcellularLocation>
        <location evidence="9">Cytoplasm</location>
    </subcellularLocation>
    <text evidence="9">The SRP-RNC complex is targeted to the cytoplasmic membrane.</text>
</comment>
<dbReference type="Gene3D" id="1.10.260.30">
    <property type="entry name" value="Signal recognition particle, SRP54 subunit, M-domain"/>
    <property type="match status" value="1"/>
</dbReference>
<dbReference type="EMBL" id="AP012167">
    <property type="protein sequence ID" value="BAN06657.1"/>
    <property type="molecule type" value="Genomic_DNA"/>
</dbReference>
<evidence type="ECO:0000256" key="2">
    <source>
        <dbReference type="ARBA" id="ARBA00022741"/>
    </source>
</evidence>
<proteinExistence type="inferred from homology"/>
<dbReference type="CDD" id="cd18539">
    <property type="entry name" value="SRP_G"/>
    <property type="match status" value="1"/>
</dbReference>
<dbReference type="NCBIfam" id="TIGR00959">
    <property type="entry name" value="ffh"/>
    <property type="match status" value="1"/>
</dbReference>
<evidence type="ECO:0000259" key="10">
    <source>
        <dbReference type="SMART" id="SM00382"/>
    </source>
</evidence>
<evidence type="ECO:0000259" key="11">
    <source>
        <dbReference type="SMART" id="SM00962"/>
    </source>
</evidence>
<evidence type="ECO:0000256" key="7">
    <source>
        <dbReference type="ARBA" id="ARBA00023274"/>
    </source>
</evidence>
<dbReference type="Gene3D" id="1.20.120.140">
    <property type="entry name" value="Signal recognition particle SRP54, nucleotide-binding domain"/>
    <property type="match status" value="1"/>
</dbReference>
<dbReference type="SMART" id="SM00382">
    <property type="entry name" value="AAA"/>
    <property type="match status" value="1"/>
</dbReference>
<dbReference type="GO" id="GO:0008312">
    <property type="term" value="F:7S RNA binding"/>
    <property type="evidence" value="ECO:0007669"/>
    <property type="project" value="InterPro"/>
</dbReference>
<feature type="binding site" evidence="9">
    <location>
        <begin position="195"/>
        <end position="199"/>
    </location>
    <ligand>
        <name>GTP</name>
        <dbReference type="ChEBI" id="CHEBI:37565"/>
    </ligand>
</feature>
<dbReference type="Proteomes" id="UP000012042">
    <property type="component" value="Chromosome"/>
</dbReference>
<keyword evidence="9" id="KW-0963">Cytoplasm</keyword>
<comment type="function">
    <text evidence="9">Involved in targeting and insertion of nascent membrane proteins into the cytoplasmic membrane. Binds to the hydrophobic signal sequence of the ribosome-nascent chain (RNC) as it emerges from the ribosomes. The SRP-RNC complex is then targeted to the cytoplasmic membrane where it interacts with the SRP receptor FtsY.</text>
</comment>
<dbReference type="InterPro" id="IPR036891">
    <property type="entry name" value="Signal_recog_part_SRP54_M_sf"/>
</dbReference>
<dbReference type="InterPro" id="IPR003593">
    <property type="entry name" value="AAA+_ATPase"/>
</dbReference>
<dbReference type="GO" id="GO:0003924">
    <property type="term" value="F:GTPase activity"/>
    <property type="evidence" value="ECO:0007669"/>
    <property type="project" value="UniProtKB-UniRule"/>
</dbReference>
<name>M5AE87_LEVBR</name>
<dbReference type="HAMAP" id="MF_00306">
    <property type="entry name" value="SRP54"/>
    <property type="match status" value="1"/>
</dbReference>
<sequence>MAKRMAFEGLTERLQNAMRKLRGKGKVSESDLRETMREIRLALLEADVNFTVVKDFVKQVRDRAMGADVLEGLNPAQQIVKIVDEELTKTMGEEAVPLNKSAKIPTIIMMVGLQGAGKTTTAGKLARKLKEDENARPLMIAADVYRPAAIEQLVQVAGSIDVPVFELGTDVNPVEIVRQGLAQAADNHNDYIIIDTAGRLQIDEQLMNELAEIKDLAHPDEILLTVDAMTGQNAVATAEGFNDKLDVTGVVLTKLDGDTRGGAALSIRAVTGKPIKFIGQGEKLTDLDVFHPDRMASRILGMGDMLSLIEKTQKEYDEKQAQALTEKIQENSFDFNDFLDQLEQIQKMGPMDELMKMIPGMANNPAMKNVQVDPKDMNHLKAVVYSMTPAERTNPDLLNPSRRRRIAAGAGRPIHEVNRMIKQFNQMKKMMNQMSKGNMSGMEQLMSNTGMGGGGIGGRMQKMALNRMSRQMKKNKKKRLKRKKRK</sequence>
<dbReference type="FunFam" id="3.40.50.300:FF:000022">
    <property type="entry name" value="Signal recognition particle 54 kDa subunit"/>
    <property type="match status" value="1"/>
</dbReference>
<evidence type="ECO:0000256" key="4">
    <source>
        <dbReference type="ARBA" id="ARBA00022884"/>
    </source>
</evidence>
<evidence type="ECO:0000313" key="14">
    <source>
        <dbReference type="Proteomes" id="UP000012042"/>
    </source>
</evidence>
<keyword evidence="2 9" id="KW-0547">Nucleotide-binding</keyword>
<comment type="domain">
    <text evidence="9">Composed of three domains: the N-terminal N domain, which is responsible for interactions with the ribosome, the central G domain, which binds GTP, and the C-terminal M domain, which binds the RNA and the signal sequence of the RNC.</text>
</comment>
<keyword evidence="7 9" id="KW-0687">Ribonucleoprotein</keyword>
<keyword evidence="5 9" id="KW-0342">GTP-binding</keyword>
<dbReference type="PATRIC" id="fig|1001583.3.peg.1009"/>
<comment type="similarity">
    <text evidence="1 9">Belongs to the GTP-binding SRP family. SRP54 subfamily.</text>
</comment>
<accession>M5AE87</accession>
<dbReference type="AlphaFoldDB" id="M5AE87"/>
<dbReference type="InterPro" id="IPR013822">
    <property type="entry name" value="Signal_recog_particl_SRP54_hlx"/>
</dbReference>
<evidence type="ECO:0000313" key="13">
    <source>
        <dbReference type="EMBL" id="BAN06657.1"/>
    </source>
</evidence>
<evidence type="ECO:0000256" key="1">
    <source>
        <dbReference type="ARBA" id="ARBA00005450"/>
    </source>
</evidence>
<evidence type="ECO:0000256" key="9">
    <source>
        <dbReference type="HAMAP-Rule" id="MF_00306"/>
    </source>
</evidence>
<evidence type="ECO:0000256" key="8">
    <source>
        <dbReference type="ARBA" id="ARBA00048027"/>
    </source>
</evidence>
<dbReference type="Pfam" id="PF02881">
    <property type="entry name" value="SRP54_N"/>
    <property type="match status" value="1"/>
</dbReference>
<evidence type="ECO:0000256" key="3">
    <source>
        <dbReference type="ARBA" id="ARBA00022801"/>
    </source>
</evidence>
<dbReference type="InterPro" id="IPR000897">
    <property type="entry name" value="SRP54_GTPase_dom"/>
</dbReference>
<keyword evidence="6 9" id="KW-0733">Signal recognition particle</keyword>
<dbReference type="SMART" id="SM00962">
    <property type="entry name" value="SRP54"/>
    <property type="match status" value="1"/>
</dbReference>
<dbReference type="PANTHER" id="PTHR11564">
    <property type="entry name" value="SIGNAL RECOGNITION PARTICLE 54K PROTEIN SRP54"/>
    <property type="match status" value="1"/>
</dbReference>
<feature type="domain" description="AAA+ ATPase" evidence="10">
    <location>
        <begin position="104"/>
        <end position="412"/>
    </location>
</feature>
<dbReference type="Pfam" id="PF02978">
    <property type="entry name" value="SRP_SPB"/>
    <property type="match status" value="1"/>
</dbReference>
<dbReference type="GO" id="GO:0006614">
    <property type="term" value="P:SRP-dependent cotranslational protein targeting to membrane"/>
    <property type="evidence" value="ECO:0007669"/>
    <property type="project" value="InterPro"/>
</dbReference>
<feature type="binding site" evidence="9">
    <location>
        <begin position="253"/>
        <end position="256"/>
    </location>
    <ligand>
        <name>GTP</name>
        <dbReference type="ChEBI" id="CHEBI:37565"/>
    </ligand>
</feature>